<evidence type="ECO:0000313" key="3">
    <source>
        <dbReference type="EMBL" id="GET03668.1"/>
    </source>
</evidence>
<feature type="region of interest" description="Disordered" evidence="1">
    <location>
        <begin position="184"/>
        <end position="214"/>
    </location>
</feature>
<dbReference type="AlphaFoldDB" id="A0A2Z6RXQ7"/>
<reference evidence="2 4" key="1">
    <citation type="submission" date="2017-11" db="EMBL/GenBank/DDBJ databases">
        <title>The genome of Rhizophagus clarus HR1 reveals common genetic basis of auxotrophy among arbuscular mycorrhizal fungi.</title>
        <authorList>
            <person name="Kobayashi Y."/>
        </authorList>
    </citation>
    <scope>NUCLEOTIDE SEQUENCE [LARGE SCALE GENOMIC DNA]</scope>
    <source>
        <strain evidence="2 4">HR1</strain>
    </source>
</reference>
<comment type="caution">
    <text evidence="2">The sequence shown here is derived from an EMBL/GenBank/DDBJ whole genome shotgun (WGS) entry which is preliminary data.</text>
</comment>
<organism evidence="2 4">
    <name type="scientific">Rhizophagus clarus</name>
    <dbReference type="NCBI Taxonomy" id="94130"/>
    <lineage>
        <taxon>Eukaryota</taxon>
        <taxon>Fungi</taxon>
        <taxon>Fungi incertae sedis</taxon>
        <taxon>Mucoromycota</taxon>
        <taxon>Glomeromycotina</taxon>
        <taxon>Glomeromycetes</taxon>
        <taxon>Glomerales</taxon>
        <taxon>Glomeraceae</taxon>
        <taxon>Rhizophagus</taxon>
    </lineage>
</organism>
<protein>
    <recommendedName>
        <fullName evidence="5">HTH myb-type domain-containing protein</fullName>
    </recommendedName>
</protein>
<feature type="compositionally biased region" description="Basic residues" evidence="1">
    <location>
        <begin position="194"/>
        <end position="204"/>
    </location>
</feature>
<dbReference type="InterPro" id="IPR009057">
    <property type="entry name" value="Homeodomain-like_sf"/>
</dbReference>
<evidence type="ECO:0008006" key="5">
    <source>
        <dbReference type="Google" id="ProtNLM"/>
    </source>
</evidence>
<dbReference type="Proteomes" id="UP000247702">
    <property type="component" value="Unassembled WGS sequence"/>
</dbReference>
<evidence type="ECO:0000313" key="4">
    <source>
        <dbReference type="Proteomes" id="UP000247702"/>
    </source>
</evidence>
<proteinExistence type="predicted"/>
<evidence type="ECO:0000256" key="1">
    <source>
        <dbReference type="SAM" id="MobiDB-lite"/>
    </source>
</evidence>
<reference evidence="3" key="2">
    <citation type="submission" date="2019-10" db="EMBL/GenBank/DDBJ databases">
        <title>Conservation and host-specific expression of non-tandemly repeated heterogenous ribosome RNA gene in arbuscular mycorrhizal fungi.</title>
        <authorList>
            <person name="Maeda T."/>
            <person name="Kobayashi Y."/>
            <person name="Nakagawa T."/>
            <person name="Ezawa T."/>
            <person name="Yamaguchi K."/>
            <person name="Bino T."/>
            <person name="Nishimoto Y."/>
            <person name="Shigenobu S."/>
            <person name="Kawaguchi M."/>
        </authorList>
    </citation>
    <scope>NUCLEOTIDE SEQUENCE</scope>
    <source>
        <strain evidence="3">HR1</strain>
    </source>
</reference>
<dbReference type="EMBL" id="BLAL01000324">
    <property type="protein sequence ID" value="GET03668.1"/>
    <property type="molecule type" value="Genomic_DNA"/>
</dbReference>
<evidence type="ECO:0000313" key="2">
    <source>
        <dbReference type="EMBL" id="GBC03195.1"/>
    </source>
</evidence>
<feature type="compositionally biased region" description="Basic and acidic residues" evidence="1">
    <location>
        <begin position="205"/>
        <end position="214"/>
    </location>
</feature>
<accession>A0A2Z6RXQ7</accession>
<dbReference type="OrthoDB" id="2309499at2759"/>
<gene>
    <name evidence="3" type="ORF">RCL2_002999700</name>
    <name evidence="2" type="ORF">RclHR1_05000008</name>
</gene>
<dbReference type="EMBL" id="BEXD01003872">
    <property type="protein sequence ID" value="GBC03195.1"/>
    <property type="molecule type" value="Genomic_DNA"/>
</dbReference>
<keyword evidence="4" id="KW-1185">Reference proteome</keyword>
<dbReference type="SUPFAM" id="SSF46689">
    <property type="entry name" value="Homeodomain-like"/>
    <property type="match status" value="1"/>
</dbReference>
<dbReference type="Proteomes" id="UP000615446">
    <property type="component" value="Unassembled WGS sequence"/>
</dbReference>
<name>A0A2Z6RXQ7_9GLOM</name>
<sequence length="328" mass="37789">MTQNNESFITPQIDNTIKNLVKELELLPDLGEKISEKVNNQYATNFTTSQIRQYLKDKLKIKIPQNRGVPFTEQIDNSIKELMEELGDSSNPYAQIIEIINKNYNTRYTSKQIRQRWISKLDTNICHDPLGDDEKAFIVQWVESTQRGDMINWRKLIPLMKIEFGKLRTENMVKNFWNLRKRCNNKSKAENGNSRKRSKRSPKSKAKDERRQHEYNIAFEKDIKSLLTNGENNLSSPLNTNEENKNIHSPLSNASSMEIISENEKNAYLPPLNTIPMETSFKKGTNIHLPPLNTSPVGTLPPLNANPIKENASRLDILCLIAIHSTKK</sequence>